<dbReference type="GO" id="GO:0031410">
    <property type="term" value="C:cytoplasmic vesicle"/>
    <property type="evidence" value="ECO:0007669"/>
    <property type="project" value="TreeGrafter"/>
</dbReference>
<evidence type="ECO:0000259" key="2">
    <source>
        <dbReference type="Pfam" id="PF25570"/>
    </source>
</evidence>
<dbReference type="PANTHER" id="PTHR12296:SF21">
    <property type="entry name" value="DENN DOMAIN-CONTAINING PROTEIN 3"/>
    <property type="match status" value="1"/>
</dbReference>
<dbReference type="GO" id="GO:0032483">
    <property type="term" value="P:regulation of Rab protein signal transduction"/>
    <property type="evidence" value="ECO:0007669"/>
    <property type="project" value="TreeGrafter"/>
</dbReference>
<evidence type="ECO:0000313" key="3">
    <source>
        <dbReference type="EnsemblMetazoa" id="Aqu2.1.18876_001"/>
    </source>
</evidence>
<dbReference type="InterPro" id="IPR043153">
    <property type="entry name" value="DENN_C"/>
</dbReference>
<dbReference type="InterPro" id="IPR057977">
    <property type="entry name" value="TPR_DENND3"/>
</dbReference>
<dbReference type="OrthoDB" id="6019893at2759"/>
<dbReference type="GO" id="GO:0005085">
    <property type="term" value="F:guanyl-nucleotide exchange factor activity"/>
    <property type="evidence" value="ECO:0007669"/>
    <property type="project" value="UniProtKB-ARBA"/>
</dbReference>
<dbReference type="InterPro" id="IPR001194">
    <property type="entry name" value="cDENN_dom"/>
</dbReference>
<dbReference type="FunCoup" id="A0A1X7TUF9">
    <property type="interactions" value="34"/>
</dbReference>
<evidence type="ECO:0000259" key="1">
    <source>
        <dbReference type="Pfam" id="PF02141"/>
    </source>
</evidence>
<reference evidence="3" key="1">
    <citation type="submission" date="2017-05" db="UniProtKB">
        <authorList>
            <consortium name="EnsemblMetazoa"/>
        </authorList>
    </citation>
    <scope>IDENTIFICATION</scope>
</reference>
<proteinExistence type="predicted"/>
<sequence>MADRSDCNLPKKRKVSLSLKRRKKEGGEDSESFVAVSKEALEDLSIYKMPKNSALNRSNSTWFFITNNHYATKRRLGYCLLSYISPFEWRHSIVPTVPDNFIDILGAPSINILGCHSNWHESPEFTNIDDAVIVKLDEDVVESKLSSLSSFPELPEADRMRFKTQYQEILVGDYEVDSLERLVLPSAIERERRKSNFEHYKDTTLSALFLELMVRVFDSIVQDLKKSRAVFEEHLNSLPEKEQFFYRIATQTDMFSLFMMSRRLGVRDNFSILADQVKKYLRPARSVEGDSLVSQTLPSNVLPLNPLTRRSRLSIVNAMLSGQSLKPNIVGTQSLLRHQTIIEDKMGPFISWSYSKTSYFKDLQCLILPQFENKPIERGKYIETVLSLLDDMIADKSIQANCMYLCGYYHIASGNVLKGLEILCDDLKRLNSNIVPTLQQRMTFVSLLSPEEKEALEKKSFYKDLIPRQVFQDGYVRHPSNALAFRKIGSHKKTLSHNEFSKEMTQENVTKDPESVSNLFSILQSVNHSASVSVELFQAFLESWKQVVQEYEKASQMMKAQDPILGVTERILVYNSNLRTNAGSHCQVFLTTHRILVQTQSGGALNKDKVFGVLSEMNLSSFCKSEISLTVFSPKVPIIKFDCLDQSMASSTSGTRNRVTRITARASKMTDVYIAFPDVVSQELWYRLLKEAIAGWQKFTARKDATVMDHVESHTRLLLALFRTGWTNEVDTNVRHKWCQKILSLQSKPVVIDVKATEALLYRINPNTYNIEKATIESTLFVPRSVTGGEGKLWFGLGNGVLRVYDMEDRCFDSDLKIMDSRRGKTVRVSCLLLVDYNVWVGSLNKTIHILDVETLCHVSQLSNLEDEPRDLALSKSEPMIVWSLLLNGTVLGFDPETRERVAKDSPPNKMAATTFAALLYRENELLCLPDFIEDLILTRGLQWYH</sequence>
<dbReference type="AlphaFoldDB" id="A0A1X7TUF9"/>
<feature type="domain" description="cDENN" evidence="1">
    <location>
        <begin position="74"/>
        <end position="138"/>
    </location>
</feature>
<dbReference type="PANTHER" id="PTHR12296">
    <property type="entry name" value="DENN DOMAIN-CONTAINING PROTEIN 4"/>
    <property type="match status" value="1"/>
</dbReference>
<dbReference type="Gene3D" id="3.40.50.11500">
    <property type="match status" value="1"/>
</dbReference>
<dbReference type="Pfam" id="PF25570">
    <property type="entry name" value="TPR_DENND3"/>
    <property type="match status" value="1"/>
</dbReference>
<protein>
    <submittedName>
        <fullName evidence="3">Uncharacterized protein</fullName>
    </submittedName>
</protein>
<accession>A0A1X7TUF9</accession>
<dbReference type="InParanoid" id="A0A1X7TUF9"/>
<name>A0A1X7TUF9_AMPQE</name>
<organism evidence="3">
    <name type="scientific">Amphimedon queenslandica</name>
    <name type="common">Sponge</name>
    <dbReference type="NCBI Taxonomy" id="400682"/>
    <lineage>
        <taxon>Eukaryota</taxon>
        <taxon>Metazoa</taxon>
        <taxon>Porifera</taxon>
        <taxon>Demospongiae</taxon>
        <taxon>Heteroscleromorpha</taxon>
        <taxon>Haplosclerida</taxon>
        <taxon>Niphatidae</taxon>
        <taxon>Amphimedon</taxon>
    </lineage>
</organism>
<dbReference type="EnsemblMetazoa" id="Aqu2.1.18876_001">
    <property type="protein sequence ID" value="Aqu2.1.18876_001"/>
    <property type="gene ID" value="Aqu2.1.18876"/>
</dbReference>
<dbReference type="InterPro" id="IPR051696">
    <property type="entry name" value="DENN_Domain_GEFs"/>
</dbReference>
<dbReference type="SUPFAM" id="SSF63829">
    <property type="entry name" value="Calcium-dependent phosphotriesterase"/>
    <property type="match status" value="1"/>
</dbReference>
<dbReference type="Pfam" id="PF02141">
    <property type="entry name" value="DENN"/>
    <property type="match status" value="1"/>
</dbReference>
<feature type="domain" description="DENND3-like TPR repeats" evidence="2">
    <location>
        <begin position="368"/>
        <end position="467"/>
    </location>
</feature>